<proteinExistence type="predicted"/>
<evidence type="ECO:0000313" key="3">
    <source>
        <dbReference type="EMBL" id="MBE4906559.1"/>
    </source>
</evidence>
<sequence length="377" mass="43959">MFQGGFVSWFLFYSFLPFGLYSILFALYPLKTLKVNRITNQKEYSAGEKLVGTITITRRFPFPLLYLVVEEVLSPTLLYSKQSKKSKVILYPGFKRSLTYQYVFDSIPRGEHHFSTIRIKTGDIFGLIEKEINYTIKDKFLVYPHYVDMVYRQLESRFEQGATASNVNLQRDTAIAVGIREYKPGDRFSWIDWKSSARKNDIMTKEFEQQQSHDVVIFMDRTKSSLFEPVVTFSASLSKAILRKGAQVSFISIGEEKSIYPLRSGEMQQQQIFYHLAKVQDDSKTPFSQNIESEIKKMYQHVSFMIVTSMLTEDLLRTFEKIAHRKVNMIIFIVKEKASQLSSQELSILETLRKRNVFAKVVYEGHYSEVFFEVSRS</sequence>
<evidence type="ECO:0000259" key="2">
    <source>
        <dbReference type="Pfam" id="PF01882"/>
    </source>
</evidence>
<keyword evidence="1" id="KW-0812">Transmembrane</keyword>
<keyword evidence="4" id="KW-1185">Reference proteome</keyword>
<comment type="caution">
    <text evidence="3">The sequence shown here is derived from an EMBL/GenBank/DDBJ whole genome shotgun (WGS) entry which is preliminary data.</text>
</comment>
<evidence type="ECO:0000313" key="4">
    <source>
        <dbReference type="Proteomes" id="UP001516662"/>
    </source>
</evidence>
<dbReference type="PANTHER" id="PTHR34351">
    <property type="entry name" value="SLR1927 PROTEIN-RELATED"/>
    <property type="match status" value="1"/>
</dbReference>
<name>A0ABR9QDJ4_9BACI</name>
<gene>
    <name evidence="3" type="ORF">IMZ08_00635</name>
</gene>
<evidence type="ECO:0000256" key="1">
    <source>
        <dbReference type="SAM" id="Phobius"/>
    </source>
</evidence>
<dbReference type="Pfam" id="PF01882">
    <property type="entry name" value="DUF58"/>
    <property type="match status" value="1"/>
</dbReference>
<organism evidence="3 4">
    <name type="scientific">Litchfieldia luteola</name>
    <dbReference type="NCBI Taxonomy" id="682179"/>
    <lineage>
        <taxon>Bacteria</taxon>
        <taxon>Bacillati</taxon>
        <taxon>Bacillota</taxon>
        <taxon>Bacilli</taxon>
        <taxon>Bacillales</taxon>
        <taxon>Bacillaceae</taxon>
        <taxon>Litchfieldia</taxon>
    </lineage>
</organism>
<dbReference type="PANTHER" id="PTHR34351:SF2">
    <property type="entry name" value="DUF58 DOMAIN-CONTAINING PROTEIN"/>
    <property type="match status" value="1"/>
</dbReference>
<feature type="domain" description="DUF58" evidence="2">
    <location>
        <begin position="179"/>
        <end position="341"/>
    </location>
</feature>
<keyword evidence="1" id="KW-0472">Membrane</keyword>
<reference evidence="3 4" key="1">
    <citation type="submission" date="2020-10" db="EMBL/GenBank/DDBJ databases">
        <title>Bacillus sp. HD4P25, an endophyte from a halophyte.</title>
        <authorList>
            <person name="Sun J.-Q."/>
        </authorList>
    </citation>
    <scope>NUCLEOTIDE SEQUENCE [LARGE SCALE GENOMIC DNA]</scope>
    <source>
        <strain evidence="3 4">YIM 93174</strain>
    </source>
</reference>
<dbReference type="Proteomes" id="UP001516662">
    <property type="component" value="Unassembled WGS sequence"/>
</dbReference>
<accession>A0ABR9QDJ4</accession>
<dbReference type="EMBL" id="JADCLJ010000003">
    <property type="protein sequence ID" value="MBE4906559.1"/>
    <property type="molecule type" value="Genomic_DNA"/>
</dbReference>
<keyword evidence="1" id="KW-1133">Transmembrane helix</keyword>
<protein>
    <submittedName>
        <fullName evidence="3">DUF58 domain-containing protein</fullName>
    </submittedName>
</protein>
<dbReference type="InterPro" id="IPR002881">
    <property type="entry name" value="DUF58"/>
</dbReference>
<feature type="transmembrane region" description="Helical" evidence="1">
    <location>
        <begin position="6"/>
        <end position="28"/>
    </location>
</feature>